<keyword evidence="3" id="KW-1185">Reference proteome</keyword>
<dbReference type="EMBL" id="BGPR01008424">
    <property type="protein sequence ID" value="GBN33738.1"/>
    <property type="molecule type" value="Genomic_DNA"/>
</dbReference>
<protein>
    <submittedName>
        <fullName evidence="2">Uncharacterized protein</fullName>
    </submittedName>
</protein>
<organism evidence="2 3">
    <name type="scientific">Araneus ventricosus</name>
    <name type="common">Orbweaver spider</name>
    <name type="synonym">Epeira ventricosa</name>
    <dbReference type="NCBI Taxonomy" id="182803"/>
    <lineage>
        <taxon>Eukaryota</taxon>
        <taxon>Metazoa</taxon>
        <taxon>Ecdysozoa</taxon>
        <taxon>Arthropoda</taxon>
        <taxon>Chelicerata</taxon>
        <taxon>Arachnida</taxon>
        <taxon>Araneae</taxon>
        <taxon>Araneomorphae</taxon>
        <taxon>Entelegynae</taxon>
        <taxon>Araneoidea</taxon>
        <taxon>Araneidae</taxon>
        <taxon>Araneus</taxon>
    </lineage>
</organism>
<sequence length="118" mass="13262">MTIAGAIYDQDCCDDEEESNGNERAGKRQSSRYGHCRYTGPEYNSTSAKSDSFVHKCRIIPSTTFSPDDNPPIVRLYTKVGVFREEHIATFSSSQFEMLLCPTFCGKQGGQLVMKHRP</sequence>
<feature type="region of interest" description="Disordered" evidence="1">
    <location>
        <begin position="14"/>
        <end position="33"/>
    </location>
</feature>
<accession>A0A4Y2N2U4</accession>
<dbReference type="Proteomes" id="UP000499080">
    <property type="component" value="Unassembled WGS sequence"/>
</dbReference>
<evidence type="ECO:0000313" key="2">
    <source>
        <dbReference type="EMBL" id="GBN33738.1"/>
    </source>
</evidence>
<proteinExistence type="predicted"/>
<evidence type="ECO:0000313" key="3">
    <source>
        <dbReference type="Proteomes" id="UP000499080"/>
    </source>
</evidence>
<evidence type="ECO:0000256" key="1">
    <source>
        <dbReference type="SAM" id="MobiDB-lite"/>
    </source>
</evidence>
<reference evidence="2 3" key="1">
    <citation type="journal article" date="2019" name="Sci. Rep.">
        <title>Orb-weaving spider Araneus ventricosus genome elucidates the spidroin gene catalogue.</title>
        <authorList>
            <person name="Kono N."/>
            <person name="Nakamura H."/>
            <person name="Ohtoshi R."/>
            <person name="Moran D.A.P."/>
            <person name="Shinohara A."/>
            <person name="Yoshida Y."/>
            <person name="Fujiwara M."/>
            <person name="Mori M."/>
            <person name="Tomita M."/>
            <person name="Arakawa K."/>
        </authorList>
    </citation>
    <scope>NUCLEOTIDE SEQUENCE [LARGE SCALE GENOMIC DNA]</scope>
</reference>
<name>A0A4Y2N2U4_ARAVE</name>
<dbReference type="AlphaFoldDB" id="A0A4Y2N2U4"/>
<gene>
    <name evidence="2" type="ORF">AVEN_265696_1</name>
</gene>
<comment type="caution">
    <text evidence="2">The sequence shown here is derived from an EMBL/GenBank/DDBJ whole genome shotgun (WGS) entry which is preliminary data.</text>
</comment>